<evidence type="ECO:0000256" key="2">
    <source>
        <dbReference type="ARBA" id="ARBA00005179"/>
    </source>
</evidence>
<keyword evidence="11" id="KW-1185">Reference proteome</keyword>
<dbReference type="InterPro" id="IPR050121">
    <property type="entry name" value="Cytochrome_P450_monoxygenase"/>
</dbReference>
<name>A0A0C9VI25_SPHS4</name>
<dbReference type="Gene3D" id="1.10.630.10">
    <property type="entry name" value="Cytochrome P450"/>
    <property type="match status" value="1"/>
</dbReference>
<keyword evidence="5 9" id="KW-0479">Metal-binding</keyword>
<dbReference type="InterPro" id="IPR002403">
    <property type="entry name" value="Cyt_P450_E_grp-IV"/>
</dbReference>
<dbReference type="GO" id="GO:0005506">
    <property type="term" value="F:iron ion binding"/>
    <property type="evidence" value="ECO:0007669"/>
    <property type="project" value="InterPro"/>
</dbReference>
<dbReference type="Pfam" id="PF00067">
    <property type="entry name" value="p450"/>
    <property type="match status" value="1"/>
</dbReference>
<protein>
    <recommendedName>
        <fullName evidence="12">Cytochrome P450</fullName>
    </recommendedName>
</protein>
<feature type="binding site" description="axial binding residue" evidence="9">
    <location>
        <position position="299"/>
    </location>
    <ligand>
        <name>heme</name>
        <dbReference type="ChEBI" id="CHEBI:30413"/>
    </ligand>
    <ligandPart>
        <name>Fe</name>
        <dbReference type="ChEBI" id="CHEBI:18248"/>
    </ligandPart>
</feature>
<keyword evidence="4 9" id="KW-0349">Heme</keyword>
<evidence type="ECO:0008006" key="12">
    <source>
        <dbReference type="Google" id="ProtNLM"/>
    </source>
</evidence>
<comment type="cofactor">
    <cofactor evidence="1 9">
        <name>heme</name>
        <dbReference type="ChEBI" id="CHEBI:30413"/>
    </cofactor>
</comment>
<accession>A0A0C9VI25</accession>
<dbReference type="InterPro" id="IPR036396">
    <property type="entry name" value="Cyt_P450_sf"/>
</dbReference>
<reference evidence="10 11" key="1">
    <citation type="submission" date="2014-06" db="EMBL/GenBank/DDBJ databases">
        <title>Evolutionary Origins and Diversification of the Mycorrhizal Mutualists.</title>
        <authorList>
            <consortium name="DOE Joint Genome Institute"/>
            <consortium name="Mycorrhizal Genomics Consortium"/>
            <person name="Kohler A."/>
            <person name="Kuo A."/>
            <person name="Nagy L.G."/>
            <person name="Floudas D."/>
            <person name="Copeland A."/>
            <person name="Barry K.W."/>
            <person name="Cichocki N."/>
            <person name="Veneault-Fourrey C."/>
            <person name="LaButti K."/>
            <person name="Lindquist E.A."/>
            <person name="Lipzen A."/>
            <person name="Lundell T."/>
            <person name="Morin E."/>
            <person name="Murat C."/>
            <person name="Riley R."/>
            <person name="Ohm R."/>
            <person name="Sun H."/>
            <person name="Tunlid A."/>
            <person name="Henrissat B."/>
            <person name="Grigoriev I.V."/>
            <person name="Hibbett D.S."/>
            <person name="Martin F."/>
        </authorList>
    </citation>
    <scope>NUCLEOTIDE SEQUENCE [LARGE SCALE GENOMIC DNA]</scope>
    <source>
        <strain evidence="10 11">SS14</strain>
    </source>
</reference>
<dbReference type="PRINTS" id="PR00385">
    <property type="entry name" value="P450"/>
</dbReference>
<proteinExistence type="inferred from homology"/>
<evidence type="ECO:0000256" key="6">
    <source>
        <dbReference type="ARBA" id="ARBA00023002"/>
    </source>
</evidence>
<dbReference type="InterPro" id="IPR001128">
    <property type="entry name" value="Cyt_P450"/>
</dbReference>
<evidence type="ECO:0000313" key="10">
    <source>
        <dbReference type="EMBL" id="KIJ41087.1"/>
    </source>
</evidence>
<comment type="pathway">
    <text evidence="2">Secondary metabolite biosynthesis.</text>
</comment>
<keyword evidence="8" id="KW-0503">Monooxygenase</keyword>
<keyword evidence="7 9" id="KW-0408">Iron</keyword>
<evidence type="ECO:0000256" key="8">
    <source>
        <dbReference type="ARBA" id="ARBA00023033"/>
    </source>
</evidence>
<evidence type="ECO:0000256" key="7">
    <source>
        <dbReference type="ARBA" id="ARBA00023004"/>
    </source>
</evidence>
<dbReference type="GO" id="GO:0016705">
    <property type="term" value="F:oxidoreductase activity, acting on paired donors, with incorporation or reduction of molecular oxygen"/>
    <property type="evidence" value="ECO:0007669"/>
    <property type="project" value="InterPro"/>
</dbReference>
<dbReference type="HOGENOM" id="CLU_001570_5_11_1"/>
<dbReference type="EMBL" id="KN837139">
    <property type="protein sequence ID" value="KIJ41087.1"/>
    <property type="molecule type" value="Genomic_DNA"/>
</dbReference>
<dbReference type="GO" id="GO:0020037">
    <property type="term" value="F:heme binding"/>
    <property type="evidence" value="ECO:0007669"/>
    <property type="project" value="InterPro"/>
</dbReference>
<evidence type="ECO:0000256" key="3">
    <source>
        <dbReference type="ARBA" id="ARBA00010617"/>
    </source>
</evidence>
<dbReference type="GO" id="GO:0004497">
    <property type="term" value="F:monooxygenase activity"/>
    <property type="evidence" value="ECO:0007669"/>
    <property type="project" value="UniProtKB-KW"/>
</dbReference>
<dbReference type="SUPFAM" id="SSF48264">
    <property type="entry name" value="Cytochrome P450"/>
    <property type="match status" value="1"/>
</dbReference>
<gene>
    <name evidence="10" type="ORF">M422DRAFT_60506</name>
</gene>
<evidence type="ECO:0000256" key="5">
    <source>
        <dbReference type="ARBA" id="ARBA00022723"/>
    </source>
</evidence>
<sequence length="363" mass="40603">MSQISWQATLDIIGIAGFDYEFNALNTEGAKNELNEAFKTVIGKLQGFTMFDVVQVTVPLLRRLIATEVMDRLGRQLIRSKKQVILAEALARGKSGAQTYVEKNIVTTRDLLSRLIMANMANDLPDNQRLTDDEVLAQIPTFLVAGHETTATATTWCLYAVSLDQKVQQKLREELLRVETESPTMDELNALPYLDAVVKETMRLHAAVPYSQRVATQDDVVPLGQPFTDKKGRVKHEIAVKKGDRILIPIICVNRSKDIWGQDAHEFKPERWLNLPDKASDIPGLIPGLLSFLAGPRACIGYRFSMVEFKCLIFALIRGFQFELAVAPEQIGKKSTVVTRPVVKSELEKGPQLPLKITPYIDS</sequence>
<evidence type="ECO:0000256" key="4">
    <source>
        <dbReference type="ARBA" id="ARBA00022617"/>
    </source>
</evidence>
<dbReference type="PANTHER" id="PTHR24305">
    <property type="entry name" value="CYTOCHROME P450"/>
    <property type="match status" value="1"/>
</dbReference>
<organism evidence="10 11">
    <name type="scientific">Sphaerobolus stellatus (strain SS14)</name>
    <dbReference type="NCBI Taxonomy" id="990650"/>
    <lineage>
        <taxon>Eukaryota</taxon>
        <taxon>Fungi</taxon>
        <taxon>Dikarya</taxon>
        <taxon>Basidiomycota</taxon>
        <taxon>Agaricomycotina</taxon>
        <taxon>Agaricomycetes</taxon>
        <taxon>Phallomycetidae</taxon>
        <taxon>Geastrales</taxon>
        <taxon>Sphaerobolaceae</taxon>
        <taxon>Sphaerobolus</taxon>
    </lineage>
</organism>
<keyword evidence="6" id="KW-0560">Oxidoreductase</keyword>
<comment type="similarity">
    <text evidence="3">Belongs to the cytochrome P450 family.</text>
</comment>
<evidence type="ECO:0000256" key="1">
    <source>
        <dbReference type="ARBA" id="ARBA00001971"/>
    </source>
</evidence>
<dbReference type="AlphaFoldDB" id="A0A0C9VI25"/>
<dbReference type="PANTHER" id="PTHR24305:SF166">
    <property type="entry name" value="CYTOCHROME P450 12A4, MITOCHONDRIAL-RELATED"/>
    <property type="match status" value="1"/>
</dbReference>
<dbReference type="PRINTS" id="PR00465">
    <property type="entry name" value="EP450IV"/>
</dbReference>
<dbReference type="Proteomes" id="UP000054279">
    <property type="component" value="Unassembled WGS sequence"/>
</dbReference>
<dbReference type="OrthoDB" id="1470350at2759"/>
<evidence type="ECO:0000313" key="11">
    <source>
        <dbReference type="Proteomes" id="UP000054279"/>
    </source>
</evidence>
<evidence type="ECO:0000256" key="9">
    <source>
        <dbReference type="PIRSR" id="PIRSR602403-1"/>
    </source>
</evidence>